<dbReference type="AlphaFoldDB" id="A0A3Q0L2J9"/>
<organism evidence="3 4">
    <name type="scientific">Vibrio vulnificus (strain CMCP6)</name>
    <dbReference type="NCBI Taxonomy" id="216895"/>
    <lineage>
        <taxon>Bacteria</taxon>
        <taxon>Pseudomonadati</taxon>
        <taxon>Pseudomonadota</taxon>
        <taxon>Gammaproteobacteria</taxon>
        <taxon>Vibrionales</taxon>
        <taxon>Vibrionaceae</taxon>
        <taxon>Vibrio</taxon>
    </lineage>
</organism>
<sequence length="376" mass="43501">MKAISIITSYPLCDEPVIKNRLLPFIFEFGKLGYSINIFQPKGALYNFESIDAKQIMLDEPKIVSGSFIKRAFLELKLTFQLLVKYKKVSCSSDIAFITMPSMFLLLLLPFIKCNIKILDVRDLTWEYLKDNNITHYFFKRFYRFLFWYLSRFADYITVSNKFELSHLKSIGFEEKTKLISNGISIEQFEKMVLIQEKDSTEDLVISYIGNVGLAQDLSFMVELAESHPNFKFNIVGGGNDLERIRSLVLERNLKNIVLTGRLSWEQVLGLYEQTDVLFAQLTEEFQTAIPSKLYEYLASGKRVIYGGDIKLESFFSDFSGIEFIEPKNQEMFDLAISKIFNGQSTIDANLNRNLIHKNFIRESAVKKFVCEIGLK</sequence>
<reference evidence="3 4" key="2">
    <citation type="journal article" date="2003" name="Infect. Immun.">
        <title>Characterization and pathogenic significance of Vibrio vulnificus antigens preferentially expressed in septicemic patients.</title>
        <authorList>
            <person name="Kim Y.R."/>
            <person name="Lee S.E."/>
            <person name="Kim C.M."/>
            <person name="Kim S.Y."/>
            <person name="Shin E.K."/>
            <person name="Shin D.H."/>
            <person name="Chung S.S."/>
            <person name="Choy H.E."/>
            <person name="Progulske-Fox A."/>
            <person name="Hillman J.D."/>
            <person name="Handfield M."/>
            <person name="Rhee J.H."/>
        </authorList>
    </citation>
    <scope>NUCLEOTIDE SEQUENCE [LARGE SCALE GENOMIC DNA]</scope>
    <source>
        <strain evidence="3 4">CMCP6</strain>
    </source>
</reference>
<dbReference type="PANTHER" id="PTHR45947">
    <property type="entry name" value="SULFOQUINOVOSYL TRANSFERASE SQD2"/>
    <property type="match status" value="1"/>
</dbReference>
<evidence type="ECO:0000313" key="3">
    <source>
        <dbReference type="EMBL" id="AAO09282.2"/>
    </source>
</evidence>
<evidence type="ECO:0000259" key="2">
    <source>
        <dbReference type="Pfam" id="PF00534"/>
    </source>
</evidence>
<evidence type="ECO:0000313" key="4">
    <source>
        <dbReference type="Proteomes" id="UP000002275"/>
    </source>
</evidence>
<dbReference type="Pfam" id="PF00534">
    <property type="entry name" value="Glycos_transf_1"/>
    <property type="match status" value="1"/>
</dbReference>
<dbReference type="Proteomes" id="UP000002275">
    <property type="component" value="Chromosome I"/>
</dbReference>
<dbReference type="InterPro" id="IPR001296">
    <property type="entry name" value="Glyco_trans_1"/>
</dbReference>
<accession>A0A3Q0L2J9</accession>
<dbReference type="PANTHER" id="PTHR45947:SF3">
    <property type="entry name" value="SULFOQUINOVOSYL TRANSFERASE SQD2"/>
    <property type="match status" value="1"/>
</dbReference>
<evidence type="ECO:0000256" key="1">
    <source>
        <dbReference type="SAM" id="Phobius"/>
    </source>
</evidence>
<dbReference type="Gene3D" id="3.40.50.2000">
    <property type="entry name" value="Glycogen Phosphorylase B"/>
    <property type="match status" value="1"/>
</dbReference>
<dbReference type="RefSeq" id="WP_011078842.1">
    <property type="nucleotide sequence ID" value="NC_004459.3"/>
</dbReference>
<feature type="transmembrane region" description="Helical" evidence="1">
    <location>
        <begin position="95"/>
        <end position="112"/>
    </location>
</feature>
<keyword evidence="1" id="KW-0812">Transmembrane</keyword>
<dbReference type="KEGG" id="vvu:VV1_0778"/>
<dbReference type="GO" id="GO:0016757">
    <property type="term" value="F:glycosyltransferase activity"/>
    <property type="evidence" value="ECO:0007669"/>
    <property type="project" value="InterPro"/>
</dbReference>
<proteinExistence type="predicted"/>
<feature type="domain" description="Glycosyl transferase family 1" evidence="2">
    <location>
        <begin position="201"/>
        <end position="346"/>
    </location>
</feature>
<reference evidence="3 4" key="3">
    <citation type="journal article" date="2011" name="Mol. Syst. Biol.">
        <title>Integrative genome-scale metabolic analysis of Vibrio vulnificus for drug targeting and discovery.</title>
        <authorList>
            <person name="Kim H.U."/>
            <person name="Kim S.Y."/>
            <person name="Jeong H."/>
            <person name="Kim T.Y."/>
            <person name="Kim J.J."/>
            <person name="Choy H.E."/>
            <person name="Yi K.Y."/>
            <person name="Rhee J.H."/>
            <person name="Lee S.Y."/>
        </authorList>
    </citation>
    <scope>NUCLEOTIDE SEQUENCE [LARGE SCALE GENOMIC DNA]</scope>
    <source>
        <strain evidence="3 4">CMCP6</strain>
    </source>
</reference>
<name>A0A3Q0L2J9_VIBVU</name>
<protein>
    <submittedName>
        <fullName evidence="3">Glycosyltransferase</fullName>
    </submittedName>
</protein>
<keyword evidence="1" id="KW-1133">Transmembrane helix</keyword>
<dbReference type="EMBL" id="AE016795">
    <property type="protein sequence ID" value="AAO09282.2"/>
    <property type="molecule type" value="Genomic_DNA"/>
</dbReference>
<dbReference type="InterPro" id="IPR050194">
    <property type="entry name" value="Glycosyltransferase_grp1"/>
</dbReference>
<keyword evidence="1" id="KW-0472">Membrane</keyword>
<reference evidence="4" key="1">
    <citation type="submission" date="2002-12" db="EMBL/GenBank/DDBJ databases">
        <title>Complete genome sequence of Vibrio vulnificus CMCP6.</title>
        <authorList>
            <person name="Rhee J.H."/>
            <person name="Kim S.Y."/>
            <person name="Chung S.S."/>
            <person name="Kim J.J."/>
            <person name="Moon Y.H."/>
            <person name="Jeong H."/>
            <person name="Choy H.E."/>
        </authorList>
    </citation>
    <scope>NUCLEOTIDE SEQUENCE [LARGE SCALE GENOMIC DNA]</scope>
    <source>
        <strain evidence="4">CMCP6</strain>
    </source>
</reference>
<gene>
    <name evidence="3" type="ordered locus">VV1_0778</name>
</gene>
<dbReference type="SUPFAM" id="SSF53756">
    <property type="entry name" value="UDP-Glycosyltransferase/glycogen phosphorylase"/>
    <property type="match status" value="1"/>
</dbReference>